<dbReference type="EnsemblMetazoa" id="AMEC006930-RA">
    <property type="protein sequence ID" value="AMEC006930-PA"/>
    <property type="gene ID" value="AMEC006930"/>
</dbReference>
<reference evidence="3" key="1">
    <citation type="submission" date="2014-01" db="EMBL/GenBank/DDBJ databases">
        <title>The Genome Sequence of Anopheles melas CM1001059_A (V2).</title>
        <authorList>
            <consortium name="The Broad Institute Genomics Platform"/>
            <person name="Neafsey D.E."/>
            <person name="Besansky N."/>
            <person name="Howell P."/>
            <person name="Walton C."/>
            <person name="Young S.K."/>
            <person name="Zeng Q."/>
            <person name="Gargeya S."/>
            <person name="Fitzgerald M."/>
            <person name="Haas B."/>
            <person name="Abouelleil A."/>
            <person name="Allen A.W."/>
            <person name="Alvarado L."/>
            <person name="Arachchi H.M."/>
            <person name="Berlin A.M."/>
            <person name="Chapman S.B."/>
            <person name="Gainer-Dewar J."/>
            <person name="Goldberg J."/>
            <person name="Griggs A."/>
            <person name="Gujja S."/>
            <person name="Hansen M."/>
            <person name="Howarth C."/>
            <person name="Imamovic A."/>
            <person name="Ireland A."/>
            <person name="Larimer J."/>
            <person name="McCowan C."/>
            <person name="Murphy C."/>
            <person name="Pearson M."/>
            <person name="Poon T.W."/>
            <person name="Priest M."/>
            <person name="Roberts A."/>
            <person name="Saif S."/>
            <person name="Shea T."/>
            <person name="Sisk P."/>
            <person name="Sykes S."/>
            <person name="Wortman J."/>
            <person name="Nusbaum C."/>
            <person name="Birren B."/>
        </authorList>
    </citation>
    <scope>NUCLEOTIDE SEQUENCE [LARGE SCALE GENOMIC DNA]</scope>
    <source>
        <strain evidence="3">CM1001059</strain>
    </source>
</reference>
<accession>A0A182TRB2</accession>
<keyword evidence="1" id="KW-1133">Transmembrane helix</keyword>
<dbReference type="Proteomes" id="UP000075902">
    <property type="component" value="Unassembled WGS sequence"/>
</dbReference>
<name>A0A182TRB2_9DIPT</name>
<dbReference type="VEuPathDB" id="VectorBase:AMEC006930"/>
<feature type="transmembrane region" description="Helical" evidence="1">
    <location>
        <begin position="6"/>
        <end position="30"/>
    </location>
</feature>
<keyword evidence="1" id="KW-0472">Membrane</keyword>
<evidence type="ECO:0000313" key="2">
    <source>
        <dbReference type="EnsemblMetazoa" id="AMEC006930-PA"/>
    </source>
</evidence>
<keyword evidence="1" id="KW-0812">Transmembrane</keyword>
<dbReference type="AlphaFoldDB" id="A0A182TRB2"/>
<protein>
    <submittedName>
        <fullName evidence="2">Uncharacterized protein</fullName>
    </submittedName>
</protein>
<sequence length="158" mass="16638">MHTRIVMAPALATVRSATVVALAVIVHLILGRDVRRVYQVLVGVDRRIVVHRHVRGGHEQRRTGGVLCHRWNHVEPTVQVAVLCISGPAPTSAGMYAPGGVAVARYGEIAGYPCTLTFAVRLLTNTLFGTGPAVGGSTCTGYMPCGVGCMYAEAGICA</sequence>
<proteinExistence type="predicted"/>
<evidence type="ECO:0000256" key="1">
    <source>
        <dbReference type="SAM" id="Phobius"/>
    </source>
</evidence>
<evidence type="ECO:0000313" key="3">
    <source>
        <dbReference type="Proteomes" id="UP000075902"/>
    </source>
</evidence>
<organism evidence="2 3">
    <name type="scientific">Anopheles melas</name>
    <dbReference type="NCBI Taxonomy" id="34690"/>
    <lineage>
        <taxon>Eukaryota</taxon>
        <taxon>Metazoa</taxon>
        <taxon>Ecdysozoa</taxon>
        <taxon>Arthropoda</taxon>
        <taxon>Hexapoda</taxon>
        <taxon>Insecta</taxon>
        <taxon>Pterygota</taxon>
        <taxon>Neoptera</taxon>
        <taxon>Endopterygota</taxon>
        <taxon>Diptera</taxon>
        <taxon>Nematocera</taxon>
        <taxon>Culicoidea</taxon>
        <taxon>Culicidae</taxon>
        <taxon>Anophelinae</taxon>
        <taxon>Anopheles</taxon>
    </lineage>
</organism>
<keyword evidence="3" id="KW-1185">Reference proteome</keyword>
<reference evidence="2" key="2">
    <citation type="submission" date="2020-05" db="UniProtKB">
        <authorList>
            <consortium name="EnsemblMetazoa"/>
        </authorList>
    </citation>
    <scope>IDENTIFICATION</scope>
    <source>
        <strain evidence="2">CM1001059</strain>
    </source>
</reference>